<evidence type="ECO:0000259" key="4">
    <source>
        <dbReference type="Pfam" id="PF07687"/>
    </source>
</evidence>
<feature type="binding site" evidence="3">
    <location>
        <position position="103"/>
    </location>
    <ligand>
        <name>Mn(2+)</name>
        <dbReference type="ChEBI" id="CHEBI:29035"/>
        <label>2</label>
    </ligand>
</feature>
<evidence type="ECO:0000256" key="2">
    <source>
        <dbReference type="ARBA" id="ARBA00022801"/>
    </source>
</evidence>
<feature type="domain" description="Peptidase M20 dimerisation" evidence="4">
    <location>
        <begin position="190"/>
        <end position="282"/>
    </location>
</feature>
<evidence type="ECO:0000256" key="1">
    <source>
        <dbReference type="ARBA" id="ARBA00006153"/>
    </source>
</evidence>
<dbReference type="AlphaFoldDB" id="A0A2T4IL63"/>
<dbReference type="EMBL" id="PZJX01000073">
    <property type="protein sequence ID" value="PTE06343.1"/>
    <property type="molecule type" value="Genomic_DNA"/>
</dbReference>
<feature type="binding site" evidence="3">
    <location>
        <position position="105"/>
    </location>
    <ligand>
        <name>Mn(2+)</name>
        <dbReference type="ChEBI" id="CHEBI:29035"/>
        <label>2</label>
    </ligand>
</feature>
<dbReference type="SUPFAM" id="SSF53187">
    <property type="entry name" value="Zn-dependent exopeptidases"/>
    <property type="match status" value="1"/>
</dbReference>
<keyword evidence="6" id="KW-1185">Reference proteome</keyword>
<keyword evidence="3" id="KW-0464">Manganese</keyword>
<dbReference type="CDD" id="cd05666">
    <property type="entry name" value="M20_Acy1-like"/>
    <property type="match status" value="1"/>
</dbReference>
<dbReference type="GO" id="GO:0016787">
    <property type="term" value="F:hydrolase activity"/>
    <property type="evidence" value="ECO:0007669"/>
    <property type="project" value="UniProtKB-KW"/>
</dbReference>
<dbReference type="OrthoDB" id="9777385at2"/>
<dbReference type="InterPro" id="IPR011650">
    <property type="entry name" value="Peptidase_M20_dimer"/>
</dbReference>
<dbReference type="SUPFAM" id="SSF55031">
    <property type="entry name" value="Bacterial exopeptidase dimerisation domain"/>
    <property type="match status" value="1"/>
</dbReference>
<feature type="binding site" evidence="3">
    <location>
        <position position="166"/>
    </location>
    <ligand>
        <name>Mn(2+)</name>
        <dbReference type="ChEBI" id="CHEBI:29035"/>
        <label>2</label>
    </ligand>
</feature>
<dbReference type="InterPro" id="IPR017439">
    <property type="entry name" value="Amidohydrolase"/>
</dbReference>
<dbReference type="InterPro" id="IPR036264">
    <property type="entry name" value="Bact_exopeptidase_dim_dom"/>
</dbReference>
<dbReference type="PIRSF" id="PIRSF005962">
    <property type="entry name" value="Pept_M20D_amidohydro"/>
    <property type="match status" value="1"/>
</dbReference>
<accession>A0A2T4IL63</accession>
<comment type="cofactor">
    <cofactor evidence="3">
        <name>Mn(2+)</name>
        <dbReference type="ChEBI" id="CHEBI:29035"/>
    </cofactor>
    <text evidence="3">The Mn(2+) ion enhances activity.</text>
</comment>
<keyword evidence="2 5" id="KW-0378">Hydrolase</keyword>
<evidence type="ECO:0000313" key="5">
    <source>
        <dbReference type="EMBL" id="PTE06343.1"/>
    </source>
</evidence>
<name>A0A2T4IL63_9HYPH</name>
<proteinExistence type="inferred from homology"/>
<gene>
    <name evidence="5" type="ORF">C9427_32255</name>
</gene>
<reference evidence="5 6" key="1">
    <citation type="submission" date="2018-03" db="EMBL/GenBank/DDBJ databases">
        <title>Genome sequence of the symbiotic type strain Mesorhizobium helmanticense CSLC115NT isolated from Lotus corniculatus nodules.</title>
        <authorList>
            <person name="Sannazzaro A.I."/>
            <person name="Torres Tejerizo G.A."/>
            <person name="Dip D."/>
            <person name="Caballero M."/>
            <person name="Pistorio M."/>
            <person name="Estrella M.J."/>
        </authorList>
    </citation>
    <scope>NUCLEOTIDE SEQUENCE [LARGE SCALE GENOMIC DNA]</scope>
    <source>
        <strain evidence="5 6">CSLC115N</strain>
    </source>
</reference>
<comment type="similarity">
    <text evidence="1">Belongs to the peptidase M20 family.</text>
</comment>
<feature type="binding site" evidence="3">
    <location>
        <position position="138"/>
    </location>
    <ligand>
        <name>Mn(2+)</name>
        <dbReference type="ChEBI" id="CHEBI:29035"/>
        <label>2</label>
    </ligand>
</feature>
<dbReference type="Pfam" id="PF07687">
    <property type="entry name" value="M20_dimer"/>
    <property type="match status" value="1"/>
</dbReference>
<dbReference type="Pfam" id="PF01546">
    <property type="entry name" value="Peptidase_M20"/>
    <property type="match status" value="1"/>
</dbReference>
<dbReference type="PANTHER" id="PTHR11014">
    <property type="entry name" value="PEPTIDASE M20 FAMILY MEMBER"/>
    <property type="match status" value="1"/>
</dbReference>
<dbReference type="FunFam" id="3.30.70.360:FF:000014">
    <property type="entry name" value="N-acyl-L-amino acid amidohydrolase"/>
    <property type="match status" value="1"/>
</dbReference>
<protein>
    <submittedName>
        <fullName evidence="5">Amidohydrolase</fullName>
    </submittedName>
</protein>
<evidence type="ECO:0000313" key="6">
    <source>
        <dbReference type="Proteomes" id="UP000240259"/>
    </source>
</evidence>
<sequence>MHSVDEFCQLADEVTAWRRHLHQNPELDFAVHETARFVADKLASFGINHIETGIAGTGVVALIQGEGGEGPTIGLRADMDALPIHEATGKDWASKITGKMHACGHDGHTAMLLGAAKHLVGQRNFRGTVAFIFQPAEEVELPSGGFKMVEDGFLDRFGISQVFGMHNWPGIDVGNFAICAGPMMASQDDFDIVVKGRGGHAAAPHLTVDPVFIAAQIITGLQALVSRRTDPIESLVISVTKLHASNAYNVIADEVELAGTVRALATHLRDFAETHLETTARSIAQAFGGDITYRYRRSVPATINDAQATALAVRAASGASGAEGVDESLKPVMGAEDFAYMLQARPGALIFLGNGDSAAVHNAAYDFDDAAIPFGIAYWANIVEAALGVGNER</sequence>
<dbReference type="GO" id="GO:0046872">
    <property type="term" value="F:metal ion binding"/>
    <property type="evidence" value="ECO:0007669"/>
    <property type="project" value="UniProtKB-KW"/>
</dbReference>
<dbReference type="InterPro" id="IPR002933">
    <property type="entry name" value="Peptidase_M20"/>
</dbReference>
<dbReference type="NCBIfam" id="TIGR01891">
    <property type="entry name" value="amidohydrolases"/>
    <property type="match status" value="1"/>
</dbReference>
<feature type="binding site" evidence="3">
    <location>
        <position position="361"/>
    </location>
    <ligand>
        <name>Mn(2+)</name>
        <dbReference type="ChEBI" id="CHEBI:29035"/>
        <label>2</label>
    </ligand>
</feature>
<keyword evidence="3" id="KW-0479">Metal-binding</keyword>
<dbReference type="RefSeq" id="WP_107653009.1">
    <property type="nucleotide sequence ID" value="NZ_PZJX01000073.1"/>
</dbReference>
<comment type="caution">
    <text evidence="5">The sequence shown here is derived from an EMBL/GenBank/DDBJ whole genome shotgun (WGS) entry which is preliminary data.</text>
</comment>
<dbReference type="Gene3D" id="3.30.70.360">
    <property type="match status" value="1"/>
</dbReference>
<dbReference type="Gene3D" id="3.40.630.10">
    <property type="entry name" value="Zn peptidases"/>
    <property type="match status" value="1"/>
</dbReference>
<dbReference type="Proteomes" id="UP000240259">
    <property type="component" value="Unassembled WGS sequence"/>
</dbReference>
<dbReference type="PANTHER" id="PTHR11014:SF63">
    <property type="entry name" value="METALLOPEPTIDASE, PUTATIVE (AFU_ORTHOLOGUE AFUA_6G09600)-RELATED"/>
    <property type="match status" value="1"/>
</dbReference>
<evidence type="ECO:0000256" key="3">
    <source>
        <dbReference type="PIRSR" id="PIRSR005962-1"/>
    </source>
</evidence>
<organism evidence="5 6">
    <name type="scientific">Mesorhizobium helmanticense</name>
    <dbReference type="NCBI Taxonomy" id="1776423"/>
    <lineage>
        <taxon>Bacteria</taxon>
        <taxon>Pseudomonadati</taxon>
        <taxon>Pseudomonadota</taxon>
        <taxon>Alphaproteobacteria</taxon>
        <taxon>Hyphomicrobiales</taxon>
        <taxon>Phyllobacteriaceae</taxon>
        <taxon>Mesorhizobium</taxon>
    </lineage>
</organism>